<dbReference type="SUPFAM" id="SSF51445">
    <property type="entry name" value="(Trans)glycosidases"/>
    <property type="match status" value="1"/>
</dbReference>
<comment type="catalytic activity">
    <reaction evidence="1">
        <text>Hydrolysis of terminal non-reducing N-acetyl-D-hexosamine residues in N-acetyl-beta-D-hexosaminides.</text>
        <dbReference type="EC" id="3.2.1.52"/>
    </reaction>
</comment>
<evidence type="ECO:0000256" key="3">
    <source>
        <dbReference type="ARBA" id="ARBA00012663"/>
    </source>
</evidence>
<dbReference type="InterPro" id="IPR015883">
    <property type="entry name" value="Glyco_hydro_20_cat"/>
</dbReference>
<dbReference type="Pfam" id="PF02838">
    <property type="entry name" value="Glyco_hydro_20b"/>
    <property type="match status" value="1"/>
</dbReference>
<dbReference type="Pfam" id="PF00754">
    <property type="entry name" value="F5_F8_type_C"/>
    <property type="match status" value="1"/>
</dbReference>
<dbReference type="InterPro" id="IPR017853">
    <property type="entry name" value="GH"/>
</dbReference>
<evidence type="ECO:0000313" key="10">
    <source>
        <dbReference type="EMBL" id="MCC4213928.1"/>
    </source>
</evidence>
<comment type="similarity">
    <text evidence="2">Belongs to the glycosyl hydrolase 20 family.</text>
</comment>
<dbReference type="InterPro" id="IPR000421">
    <property type="entry name" value="FA58C"/>
</dbReference>
<keyword evidence="4 10" id="KW-0378">Hydrolase</keyword>
<comment type="caution">
    <text evidence="10">The sequence shown here is derived from an EMBL/GenBank/DDBJ whole genome shotgun (WGS) entry which is preliminary data.</text>
</comment>
<dbReference type="RefSeq" id="WP_228231001.1">
    <property type="nucleotide sequence ID" value="NZ_JAJGMW010000021.1"/>
</dbReference>
<dbReference type="Gene3D" id="2.60.120.260">
    <property type="entry name" value="Galactose-binding domain-like"/>
    <property type="match status" value="1"/>
</dbReference>
<dbReference type="SUPFAM" id="SSF55545">
    <property type="entry name" value="beta-N-acetylhexosaminidase-like domain"/>
    <property type="match status" value="1"/>
</dbReference>
<dbReference type="SUPFAM" id="SSF49785">
    <property type="entry name" value="Galactose-binding domain-like"/>
    <property type="match status" value="1"/>
</dbReference>
<dbReference type="GO" id="GO:0016787">
    <property type="term" value="F:hydrolase activity"/>
    <property type="evidence" value="ECO:0007669"/>
    <property type="project" value="UniProtKB-KW"/>
</dbReference>
<dbReference type="PROSITE" id="PS51257">
    <property type="entry name" value="PROKAR_LIPOPROTEIN"/>
    <property type="match status" value="1"/>
</dbReference>
<organism evidence="10 11">
    <name type="scientific">Leeuwenhoekiella parthenopeia</name>
    <dbReference type="NCBI Taxonomy" id="2890320"/>
    <lineage>
        <taxon>Bacteria</taxon>
        <taxon>Pseudomonadati</taxon>
        <taxon>Bacteroidota</taxon>
        <taxon>Flavobacteriia</taxon>
        <taxon>Flavobacteriales</taxon>
        <taxon>Flavobacteriaceae</taxon>
        <taxon>Leeuwenhoekiella</taxon>
    </lineage>
</organism>
<evidence type="ECO:0000259" key="9">
    <source>
        <dbReference type="Pfam" id="PF13290"/>
    </source>
</evidence>
<dbReference type="PANTHER" id="PTHR22600">
    <property type="entry name" value="BETA-HEXOSAMINIDASE"/>
    <property type="match status" value="1"/>
</dbReference>
<evidence type="ECO:0000313" key="11">
    <source>
        <dbReference type="Proteomes" id="UP001197770"/>
    </source>
</evidence>
<dbReference type="PRINTS" id="PR00738">
    <property type="entry name" value="GLHYDRLASE20"/>
</dbReference>
<dbReference type="InterPro" id="IPR059177">
    <property type="entry name" value="GH29D-like_dom"/>
</dbReference>
<dbReference type="Gene3D" id="3.20.20.80">
    <property type="entry name" value="Glycosidases"/>
    <property type="match status" value="1"/>
</dbReference>
<accession>A0ABS8GWS6</accession>
<keyword evidence="11" id="KW-1185">Reference proteome</keyword>
<sequence>MGKGIQGLPRLFAVLCLGLLLGCGNGTEEQFKPEAVTLIPKPKQLKLEEGSFRFTEATVLVAADSLAATVAFFREQMHDAANFPLRLQLQTPQEDYILFSSDQNLGPEAYILEVHSDYIEIKASAKAGFGYALQSLRQLLPVSFETNGAASLSVPNLRIEDAPRYAWRGLMLDVSRHFFETEYILKTLDRLALLKFNTLHLHLVDDQGWRIEVKQYPKLTEVGAFRVNQEDKHWNARATNDPDATGTYGGFYTQEDIKKIVAYAQDRGIQVVPEIEMPAHVMSAIASYPFLSCTQEPIAVPSGGVWPITQIYCPGKETTFEFLENVLNEIIPLFPSKYMHVGGDEATKTNWETCPDCQRRIAEEGLEDTEALQSYFMKRIGQFLEKKGKVLIGWDEILEGGLPPSATVMSWRGTKGGWEASAQGHDVIMTPENPMYFNFYQGNPDVEPLAFDAVNTLEQVYAFNPVIDSMSTAQRGHVLGAQANLWSEYITTPQESEYMLFPRLTALAEVLWSGSEQRDWEDYTQRLKRFMPRLEALDIAYSRSVYNVEVKAEQDSLSNGIRIALKTEMPDAEIRYALNGHTLDAESELFTEALQIDTTTQIKAAVFEAGKPAGRILDKSFDFHKAAGTVAKINPKSQEAYSGKGAATLVNVLRGSKNFHDGQWLGWLNTPVELQFDLGSLQEIEEVQLGTLENQGAGIYFPVAVAVAVSEDGKTFKPAGTFERAFKANGSSSLETFVVPIQNQKARYVKVSVSPYSSSKLNGVWMFIDEVLVK</sequence>
<keyword evidence="5" id="KW-0326">Glycosidase</keyword>
<protein>
    <recommendedName>
        <fullName evidence="3">beta-N-acetylhexosaminidase</fullName>
        <ecNumber evidence="3">3.2.1.52</ecNumber>
    </recommendedName>
</protein>
<evidence type="ECO:0000259" key="8">
    <source>
        <dbReference type="Pfam" id="PF02838"/>
    </source>
</evidence>
<evidence type="ECO:0000256" key="5">
    <source>
        <dbReference type="ARBA" id="ARBA00023295"/>
    </source>
</evidence>
<feature type="domain" description="GH29D-like beta-sandwich" evidence="9">
    <location>
        <begin position="558"/>
        <end position="613"/>
    </location>
</feature>
<proteinExistence type="inferred from homology"/>
<evidence type="ECO:0000256" key="1">
    <source>
        <dbReference type="ARBA" id="ARBA00001231"/>
    </source>
</evidence>
<evidence type="ECO:0000256" key="2">
    <source>
        <dbReference type="ARBA" id="ARBA00006285"/>
    </source>
</evidence>
<dbReference type="InterPro" id="IPR029018">
    <property type="entry name" value="Hex-like_dom2"/>
</dbReference>
<evidence type="ECO:0000256" key="4">
    <source>
        <dbReference type="ARBA" id="ARBA00022801"/>
    </source>
</evidence>
<feature type="domain" description="Glycoside hydrolase family 20 catalytic" evidence="6">
    <location>
        <begin position="165"/>
        <end position="514"/>
    </location>
</feature>
<dbReference type="Gene3D" id="3.30.379.10">
    <property type="entry name" value="Chitobiase/beta-hexosaminidase domain 2-like"/>
    <property type="match status" value="1"/>
</dbReference>
<evidence type="ECO:0000259" key="6">
    <source>
        <dbReference type="Pfam" id="PF00728"/>
    </source>
</evidence>
<feature type="domain" description="F5/8 type C" evidence="7">
    <location>
        <begin position="645"/>
        <end position="755"/>
    </location>
</feature>
<dbReference type="Pfam" id="PF13290">
    <property type="entry name" value="CHB_HEX_C_1"/>
    <property type="match status" value="1"/>
</dbReference>
<dbReference type="InterPro" id="IPR008979">
    <property type="entry name" value="Galactose-bd-like_sf"/>
</dbReference>
<gene>
    <name evidence="10" type="ORF">LLW17_14450</name>
</gene>
<dbReference type="PANTHER" id="PTHR22600:SF57">
    <property type="entry name" value="BETA-N-ACETYLHEXOSAMINIDASE"/>
    <property type="match status" value="1"/>
</dbReference>
<dbReference type="InterPro" id="IPR025705">
    <property type="entry name" value="Beta_hexosaminidase_sua/sub"/>
</dbReference>
<dbReference type="InterPro" id="IPR015882">
    <property type="entry name" value="HEX_bac_N"/>
</dbReference>
<name>A0ABS8GWS6_9FLAO</name>
<dbReference type="Proteomes" id="UP001197770">
    <property type="component" value="Unassembled WGS sequence"/>
</dbReference>
<dbReference type="EMBL" id="JAJGMW010000021">
    <property type="protein sequence ID" value="MCC4213928.1"/>
    <property type="molecule type" value="Genomic_DNA"/>
</dbReference>
<feature type="domain" description="Beta-hexosaminidase bacterial type N-terminal" evidence="8">
    <location>
        <begin position="37"/>
        <end position="162"/>
    </location>
</feature>
<dbReference type="Pfam" id="PF00728">
    <property type="entry name" value="Glyco_hydro_20"/>
    <property type="match status" value="1"/>
</dbReference>
<dbReference type="EC" id="3.2.1.52" evidence="3"/>
<reference evidence="10 11" key="1">
    <citation type="submission" date="2021-11" db="EMBL/GenBank/DDBJ databases">
        <title>Seasonal and diel survey of microbial diversity of the Tyrrhenian coast.</title>
        <authorList>
            <person name="Gattoni G."/>
            <person name="Corral P."/>
        </authorList>
    </citation>
    <scope>NUCLEOTIDE SEQUENCE [LARGE SCALE GENOMIC DNA]</scope>
    <source>
        <strain evidence="10 11">Mr9</strain>
    </source>
</reference>
<evidence type="ECO:0000259" key="7">
    <source>
        <dbReference type="Pfam" id="PF00754"/>
    </source>
</evidence>
<dbReference type="CDD" id="cd06563">
    <property type="entry name" value="GH20_chitobiase-like"/>
    <property type="match status" value="1"/>
</dbReference>